<dbReference type="Pfam" id="PF05567">
    <property type="entry name" value="T4P_PilY1"/>
    <property type="match status" value="1"/>
</dbReference>
<feature type="region of interest" description="Disordered" evidence="3">
    <location>
        <begin position="245"/>
        <end position="267"/>
    </location>
</feature>
<protein>
    <submittedName>
        <fullName evidence="6">VWA domain-containing protein</fullName>
    </submittedName>
</protein>
<evidence type="ECO:0000256" key="1">
    <source>
        <dbReference type="ARBA" id="ARBA00022723"/>
    </source>
</evidence>
<dbReference type="AlphaFoldDB" id="A0A5J6PX35"/>
<proteinExistence type="predicted"/>
<name>A0A5J6PX35_9NEIS</name>
<dbReference type="Proteomes" id="UP000325713">
    <property type="component" value="Chromosome"/>
</dbReference>
<feature type="signal peptide" evidence="4">
    <location>
        <begin position="1"/>
        <end position="32"/>
    </location>
</feature>
<dbReference type="SUPFAM" id="SSF53300">
    <property type="entry name" value="vWA-like"/>
    <property type="match status" value="1"/>
</dbReference>
<organism evidence="6 7">
    <name type="scientific">Neisseria zalophi</name>
    <dbReference type="NCBI Taxonomy" id="640030"/>
    <lineage>
        <taxon>Bacteria</taxon>
        <taxon>Pseudomonadati</taxon>
        <taxon>Pseudomonadota</taxon>
        <taxon>Betaproteobacteria</taxon>
        <taxon>Neisseriales</taxon>
        <taxon>Neisseriaceae</taxon>
        <taxon>Neisseria</taxon>
    </lineage>
</organism>
<dbReference type="InterPro" id="IPR008707">
    <property type="entry name" value="B-propeller_PilY1"/>
</dbReference>
<keyword evidence="2" id="KW-0106">Calcium</keyword>
<feature type="domain" description="PilY1 beta-propeller" evidence="5">
    <location>
        <begin position="496"/>
        <end position="858"/>
    </location>
</feature>
<dbReference type="OrthoDB" id="7156875at2"/>
<keyword evidence="7" id="KW-1185">Reference proteome</keyword>
<keyword evidence="1" id="KW-0479">Metal-binding</keyword>
<dbReference type="RefSeq" id="WP_151049679.1">
    <property type="nucleotide sequence ID" value="NZ_CP031700.1"/>
</dbReference>
<evidence type="ECO:0000256" key="3">
    <source>
        <dbReference type="SAM" id="MobiDB-lite"/>
    </source>
</evidence>
<keyword evidence="4" id="KW-0732">Signal</keyword>
<evidence type="ECO:0000256" key="4">
    <source>
        <dbReference type="SAM" id="SignalP"/>
    </source>
</evidence>
<evidence type="ECO:0000259" key="5">
    <source>
        <dbReference type="Pfam" id="PF05567"/>
    </source>
</evidence>
<feature type="chain" id="PRO_5023850904" evidence="4">
    <location>
        <begin position="33"/>
        <end position="1056"/>
    </location>
</feature>
<evidence type="ECO:0000313" key="7">
    <source>
        <dbReference type="Proteomes" id="UP000325713"/>
    </source>
</evidence>
<evidence type="ECO:0000313" key="6">
    <source>
        <dbReference type="EMBL" id="QEY25407.1"/>
    </source>
</evidence>
<feature type="region of interest" description="Disordered" evidence="3">
    <location>
        <begin position="444"/>
        <end position="479"/>
    </location>
</feature>
<dbReference type="Gene3D" id="3.40.50.410">
    <property type="entry name" value="von Willebrand factor, type A domain"/>
    <property type="match status" value="1"/>
</dbReference>
<reference evidence="6 7" key="1">
    <citation type="submission" date="2018-08" db="EMBL/GenBank/DDBJ databases">
        <title>Neisseria zalophi ATCC BAA-2455 complete genome.</title>
        <authorList>
            <person name="Veseli I.A."/>
            <person name="Buttler R."/>
            <person name="Mascarenhas dos Santos A.C."/>
            <person name="Pombert J.-F."/>
        </authorList>
    </citation>
    <scope>NUCLEOTIDE SEQUENCE [LARGE SCALE GENOMIC DNA]</scope>
    <source>
        <strain evidence="6 7">ATCC BAA-2455</strain>
    </source>
</reference>
<accession>A0A5J6PX35</accession>
<gene>
    <name evidence="6" type="ORF">D0T92_01870</name>
</gene>
<dbReference type="NCBIfam" id="NF040838">
    <property type="entry name" value="T4_PilC_Neiss"/>
    <property type="match status" value="1"/>
</dbReference>
<dbReference type="InterPro" id="IPR036465">
    <property type="entry name" value="vWFA_dom_sf"/>
</dbReference>
<dbReference type="EMBL" id="CP031700">
    <property type="protein sequence ID" value="QEY25407.1"/>
    <property type="molecule type" value="Genomic_DNA"/>
</dbReference>
<dbReference type="KEGG" id="nzl:D0T92_01870"/>
<dbReference type="GO" id="GO:0046872">
    <property type="term" value="F:metal ion binding"/>
    <property type="evidence" value="ECO:0007669"/>
    <property type="project" value="UniProtKB-KW"/>
</dbReference>
<sequence length="1056" mass="116269">MKKTSLRLRTPVRPIIYSLFAAFPLLATGSSAAQFADTPLYLQKQTTISGGAGQVKPNVMLFIDDSGSMQWVPEKDGVYPNANNRLKSRMQITRDALKTVVNKYTDQINWGFKTLNNNSNVDLQGYTDDYNVILNHIDRINPGGGTPTTPRYYEISKTVRDNTQYRCQKNYIVVLSDGDANLSCDRNARQTFNPDDPYFGNTRNVPGQCVGGVNSYHTFWDRDNNNEPSGLRFFSHILANRDFKTTGTDRTGKSWNGDPADPRDSNGRSRYAQQIIETYTVGFGSGLSPDGRKYLEKGASQQGYFYNALNEDGLIEAFQGIFNSIENQNLNQAEEGVGTSAPAITGNSGNDNVPDTAVTVQLDPQYWSSQLRFYNINADRTISTSYQLPYFGNRKTLINNGQGVFWADDFNKYGSNDFFGLPAAKPNEWQAALMPWTIRSNTKNDAAIKSESETAPYSQTYRDRNLDSEGNPVQGKRDLGDILDSGIATIGDTGGNKGRQEFLVTAANDGMVHLFQRSNMNNHPYELKLSYIPAAMERDAGNGGETLGKTLKEVAIQGYGTEHPHRYMVNGGFVVRRTANTNTGTDAETNQYRQVVMFGAMGQGGRGAYALQVGGKDKNGTAVGLNSNSSVWDSQVPLFETEKGRNNTLGYTVGTPQIGRVSIQRNPDETVNTNENVRYAAFMGSGYRRQDINDSLNETALYVYDLLGQEASTGVKTGAAAGTVIQKINVPNGVGGLSSPTLLDMDFDGIVDIAYAGDYGGNMYRFDLRGKPNSWKVTRIFTGTSTQPITAAPAVSRRGVNKYVVIFGTGSDMYQSDLNNRNRQAVYGVFEDLTYNENASEEQPATTDDLLEQTFTTQDVDGQSFRFLSNNLIRSNHKGWKISLGENDGERVVIKPTMILRTAVLSTRIYSSSEKKTNAGDVCLPETTEVSTEANSWILAVNAETGGGLKRTDAHIDFIQRPVLLDHYYANGQKKGGIVNFSYVDPLQRLTDSAVTLDGDSGGNGTDMHKNGPGAVPKNQCFAKQANRFLVLNTGESPAVQGRNCIIRRISWREIF</sequence>
<evidence type="ECO:0000256" key="2">
    <source>
        <dbReference type="ARBA" id="ARBA00022837"/>
    </source>
</evidence>